<evidence type="ECO:0000256" key="1">
    <source>
        <dbReference type="SAM" id="Phobius"/>
    </source>
</evidence>
<dbReference type="AlphaFoldDB" id="A0A6J6MNS8"/>
<feature type="transmembrane region" description="Helical" evidence="1">
    <location>
        <begin position="6"/>
        <end position="27"/>
    </location>
</feature>
<name>A0A6J6MNS8_9ZZZZ</name>
<keyword evidence="1" id="KW-0812">Transmembrane</keyword>
<sequence>MWVPVLMFALLGSGIVVIVANYLGLLPGEAQNRYLLIGLVQISAGFMVATQYR</sequence>
<evidence type="ECO:0000313" key="2">
    <source>
        <dbReference type="EMBL" id="CAB4675396.1"/>
    </source>
</evidence>
<accession>A0A6J6MNS8</accession>
<protein>
    <submittedName>
        <fullName evidence="2">Unannotated protein</fullName>
    </submittedName>
</protein>
<dbReference type="EMBL" id="CAEZWM010000311">
    <property type="protein sequence ID" value="CAB4675396.1"/>
    <property type="molecule type" value="Genomic_DNA"/>
</dbReference>
<keyword evidence="1" id="KW-1133">Transmembrane helix</keyword>
<keyword evidence="1" id="KW-0472">Membrane</keyword>
<organism evidence="2">
    <name type="scientific">freshwater metagenome</name>
    <dbReference type="NCBI Taxonomy" id="449393"/>
    <lineage>
        <taxon>unclassified sequences</taxon>
        <taxon>metagenomes</taxon>
        <taxon>ecological metagenomes</taxon>
    </lineage>
</organism>
<proteinExistence type="predicted"/>
<reference evidence="2" key="1">
    <citation type="submission" date="2020-05" db="EMBL/GenBank/DDBJ databases">
        <authorList>
            <person name="Chiriac C."/>
            <person name="Salcher M."/>
            <person name="Ghai R."/>
            <person name="Kavagutti S V."/>
        </authorList>
    </citation>
    <scope>NUCLEOTIDE SEQUENCE</scope>
</reference>
<feature type="transmembrane region" description="Helical" evidence="1">
    <location>
        <begin position="34"/>
        <end position="52"/>
    </location>
</feature>
<gene>
    <name evidence="2" type="ORF">UFOPK2242_01718</name>
</gene>